<reference evidence="2 3" key="1">
    <citation type="submission" date="2017-07" db="EMBL/GenBank/DDBJ databases">
        <authorList>
            <person name="Sun Z.S."/>
            <person name="Albrecht U."/>
            <person name="Echele G."/>
            <person name="Lee C.C."/>
        </authorList>
    </citation>
    <scope>NUCLEOTIDE SEQUENCE [LARGE SCALE GENOMIC DNA]</scope>
    <source>
        <strain evidence="2 3">CGMCC 1.12710</strain>
    </source>
</reference>
<gene>
    <name evidence="2" type="ORF">SAMN06297382_1731</name>
</gene>
<sequence>MTQRTLLKYALLADAAASGATGLFMAGGAGLLAPLLGLPKPLLLYAGLFLIPYAVIVALVGVASPVRTGAVCGIVLANLVWTAASFGLFALPQIAPTLLGYAFVAAQALAVLAFALVQRAGLARLRAQGA</sequence>
<keyword evidence="1" id="KW-1133">Transmembrane helix</keyword>
<evidence type="ECO:0000256" key="1">
    <source>
        <dbReference type="SAM" id="Phobius"/>
    </source>
</evidence>
<dbReference type="Proteomes" id="UP000198346">
    <property type="component" value="Unassembled WGS sequence"/>
</dbReference>
<evidence type="ECO:0000313" key="2">
    <source>
        <dbReference type="EMBL" id="SNT73333.1"/>
    </source>
</evidence>
<keyword evidence="3" id="KW-1185">Reference proteome</keyword>
<proteinExistence type="predicted"/>
<feature type="transmembrane region" description="Helical" evidence="1">
    <location>
        <begin position="70"/>
        <end position="92"/>
    </location>
</feature>
<protein>
    <submittedName>
        <fullName evidence="2">Uncharacterized protein</fullName>
    </submittedName>
</protein>
<feature type="transmembrane region" description="Helical" evidence="1">
    <location>
        <begin position="12"/>
        <end position="36"/>
    </location>
</feature>
<name>A0A239PTI1_9PROT</name>
<dbReference type="AlphaFoldDB" id="A0A239PTI1"/>
<accession>A0A239PTI1</accession>
<organism evidence="2 3">
    <name type="scientific">Amphiplicatus metriothermophilus</name>
    <dbReference type="NCBI Taxonomy" id="1519374"/>
    <lineage>
        <taxon>Bacteria</taxon>
        <taxon>Pseudomonadati</taxon>
        <taxon>Pseudomonadota</taxon>
        <taxon>Alphaproteobacteria</taxon>
        <taxon>Parvularculales</taxon>
        <taxon>Parvularculaceae</taxon>
        <taxon>Amphiplicatus</taxon>
    </lineage>
</organism>
<feature type="transmembrane region" description="Helical" evidence="1">
    <location>
        <begin position="42"/>
        <end position="63"/>
    </location>
</feature>
<dbReference type="RefSeq" id="WP_183234049.1">
    <property type="nucleotide sequence ID" value="NZ_FZQA01000003.1"/>
</dbReference>
<evidence type="ECO:0000313" key="3">
    <source>
        <dbReference type="Proteomes" id="UP000198346"/>
    </source>
</evidence>
<keyword evidence="1" id="KW-0472">Membrane</keyword>
<feature type="transmembrane region" description="Helical" evidence="1">
    <location>
        <begin position="98"/>
        <end position="117"/>
    </location>
</feature>
<keyword evidence="1" id="KW-0812">Transmembrane</keyword>
<dbReference type="EMBL" id="FZQA01000003">
    <property type="protein sequence ID" value="SNT73333.1"/>
    <property type="molecule type" value="Genomic_DNA"/>
</dbReference>